<dbReference type="Proteomes" id="UP001432071">
    <property type="component" value="Chromosome"/>
</dbReference>
<sequence length="121" mass="13081">MSLTRKGFGLRAKQGLVSLLMTVGMMVGISVATAAPAQAAGTTYIWPINHTDVCNRQGHFGATSFNWGNPYSLLCYDVSIPAGITLAGGLDMNGYCQSKYWGSRAELWGNTIMAWKCVRRA</sequence>
<evidence type="ECO:0000313" key="3">
    <source>
        <dbReference type="Proteomes" id="UP001432071"/>
    </source>
</evidence>
<evidence type="ECO:0000313" key="2">
    <source>
        <dbReference type="EMBL" id="WUN90922.1"/>
    </source>
</evidence>
<dbReference type="RefSeq" id="WP_060880182.1">
    <property type="nucleotide sequence ID" value="NZ_CP108038.1"/>
</dbReference>
<proteinExistence type="predicted"/>
<feature type="signal peptide" evidence="1">
    <location>
        <begin position="1"/>
        <end position="34"/>
    </location>
</feature>
<reference evidence="2" key="1">
    <citation type="submission" date="2022-10" db="EMBL/GenBank/DDBJ databases">
        <title>The complete genomes of actinobacterial strains from the NBC collection.</title>
        <authorList>
            <person name="Joergensen T.S."/>
            <person name="Alvarez Arevalo M."/>
            <person name="Sterndorff E.B."/>
            <person name="Faurdal D."/>
            <person name="Vuksanovic O."/>
            <person name="Mourched A.-S."/>
            <person name="Charusanti P."/>
            <person name="Shaw S."/>
            <person name="Blin K."/>
            <person name="Weber T."/>
        </authorList>
    </citation>
    <scope>NUCLEOTIDE SEQUENCE</scope>
    <source>
        <strain evidence="2">NBC_00302</strain>
    </source>
</reference>
<keyword evidence="1" id="KW-0732">Signal</keyword>
<accession>A0ABZ1R887</accession>
<evidence type="ECO:0008006" key="4">
    <source>
        <dbReference type="Google" id="ProtNLM"/>
    </source>
</evidence>
<name>A0ABZ1R887_9ACTN</name>
<protein>
    <recommendedName>
        <fullName evidence="4">Secreted protein</fullName>
    </recommendedName>
</protein>
<organism evidence="2 3">
    <name type="scientific">Streptomyces bobili</name>
    <dbReference type="NCBI Taxonomy" id="67280"/>
    <lineage>
        <taxon>Bacteria</taxon>
        <taxon>Bacillati</taxon>
        <taxon>Actinomycetota</taxon>
        <taxon>Actinomycetes</taxon>
        <taxon>Kitasatosporales</taxon>
        <taxon>Streptomycetaceae</taxon>
        <taxon>Streptomyces</taxon>
    </lineage>
</organism>
<gene>
    <name evidence="2" type="ORF">OHT53_34820</name>
</gene>
<dbReference type="EMBL" id="CP108038">
    <property type="protein sequence ID" value="WUN90922.1"/>
    <property type="molecule type" value="Genomic_DNA"/>
</dbReference>
<evidence type="ECO:0000256" key="1">
    <source>
        <dbReference type="SAM" id="SignalP"/>
    </source>
</evidence>
<dbReference type="GeneID" id="93766268"/>
<feature type="chain" id="PRO_5045152317" description="Secreted protein" evidence="1">
    <location>
        <begin position="35"/>
        <end position="121"/>
    </location>
</feature>
<keyword evidence="3" id="KW-1185">Reference proteome</keyword>